<evidence type="ECO:0000313" key="2">
    <source>
        <dbReference type="Proteomes" id="UP000789901"/>
    </source>
</evidence>
<protein>
    <submittedName>
        <fullName evidence="1">17140_t:CDS:1</fullName>
    </submittedName>
</protein>
<sequence length="276" mass="32160">MKESFAKHVLFQATLVAQFFRSSSLANSVLENEIQINNIVATRWSSYYDAIYSILHLKVAFIRILEHNSDAISNNEPIKESIIQLESQDSTLADCFVYLIKLAATIYQIPQDQHTTFILGFRRDQYKKISRYADNLRKAFGNKETSCRQLLGQLASYKENELPFNKLFEPNCQTPQTCRSISKDSLILHNTCQRRNFLYQSGSYFRRCIGHKDEIGELDDDNSDEDELLDLEESFDLNHEIFREEDHNNNIESDLEDEVVEEQPNYNYNVNSLVDQ</sequence>
<dbReference type="EMBL" id="CAJVQB010034359">
    <property type="protein sequence ID" value="CAG8821059.1"/>
    <property type="molecule type" value="Genomic_DNA"/>
</dbReference>
<feature type="non-terminal residue" evidence="1">
    <location>
        <position position="276"/>
    </location>
</feature>
<dbReference type="SUPFAM" id="SSF53098">
    <property type="entry name" value="Ribonuclease H-like"/>
    <property type="match status" value="1"/>
</dbReference>
<gene>
    <name evidence="1" type="ORF">GMARGA_LOCUS27734</name>
</gene>
<dbReference type="Proteomes" id="UP000789901">
    <property type="component" value="Unassembled WGS sequence"/>
</dbReference>
<name>A0ABN7W7Y6_GIGMA</name>
<evidence type="ECO:0000313" key="1">
    <source>
        <dbReference type="EMBL" id="CAG8821059.1"/>
    </source>
</evidence>
<accession>A0ABN7W7Y6</accession>
<comment type="caution">
    <text evidence="1">The sequence shown here is derived from an EMBL/GenBank/DDBJ whole genome shotgun (WGS) entry which is preliminary data.</text>
</comment>
<proteinExistence type="predicted"/>
<keyword evidence="2" id="KW-1185">Reference proteome</keyword>
<organism evidence="1 2">
    <name type="scientific">Gigaspora margarita</name>
    <dbReference type="NCBI Taxonomy" id="4874"/>
    <lineage>
        <taxon>Eukaryota</taxon>
        <taxon>Fungi</taxon>
        <taxon>Fungi incertae sedis</taxon>
        <taxon>Mucoromycota</taxon>
        <taxon>Glomeromycotina</taxon>
        <taxon>Glomeromycetes</taxon>
        <taxon>Diversisporales</taxon>
        <taxon>Gigasporaceae</taxon>
        <taxon>Gigaspora</taxon>
    </lineage>
</organism>
<dbReference type="InterPro" id="IPR012337">
    <property type="entry name" value="RNaseH-like_sf"/>
</dbReference>
<reference evidence="1 2" key="1">
    <citation type="submission" date="2021-06" db="EMBL/GenBank/DDBJ databases">
        <authorList>
            <person name="Kallberg Y."/>
            <person name="Tangrot J."/>
            <person name="Rosling A."/>
        </authorList>
    </citation>
    <scope>NUCLEOTIDE SEQUENCE [LARGE SCALE GENOMIC DNA]</scope>
    <source>
        <strain evidence="1 2">120-4 pot B 10/14</strain>
    </source>
</reference>